<keyword evidence="21" id="KW-1185">Reference proteome</keyword>
<dbReference type="InterPro" id="IPR050445">
    <property type="entry name" value="Bact_polysacc_biosynth/exp"/>
</dbReference>
<evidence type="ECO:0000256" key="10">
    <source>
        <dbReference type="ARBA" id="ARBA00022777"/>
    </source>
</evidence>
<keyword evidence="8 17" id="KW-0812">Transmembrane</keyword>
<dbReference type="CDD" id="cd05387">
    <property type="entry name" value="BY-kinase"/>
    <property type="match status" value="1"/>
</dbReference>
<evidence type="ECO:0000259" key="18">
    <source>
        <dbReference type="Pfam" id="PF02706"/>
    </source>
</evidence>
<keyword evidence="9" id="KW-0547">Nucleotide-binding</keyword>
<feature type="coiled-coil region" evidence="16">
    <location>
        <begin position="256"/>
        <end position="312"/>
    </location>
</feature>
<evidence type="ECO:0000256" key="7">
    <source>
        <dbReference type="ARBA" id="ARBA00022679"/>
    </source>
</evidence>
<reference evidence="20 21" key="1">
    <citation type="submission" date="2024-09" db="EMBL/GenBank/DDBJ databases">
        <authorList>
            <person name="Sun Q."/>
            <person name="Mori K."/>
        </authorList>
    </citation>
    <scope>NUCLEOTIDE SEQUENCE [LARGE SCALE GENOMIC DNA]</scope>
    <source>
        <strain evidence="20 21">TBRC 5777</strain>
    </source>
</reference>
<comment type="similarity">
    <text evidence="2">Belongs to the CpsD/CapB family.</text>
</comment>
<evidence type="ECO:0000313" key="20">
    <source>
        <dbReference type="EMBL" id="MFC0406626.1"/>
    </source>
</evidence>
<evidence type="ECO:0000256" key="5">
    <source>
        <dbReference type="ARBA" id="ARBA00022475"/>
    </source>
</evidence>
<keyword evidence="12 17" id="KW-1133">Transmembrane helix</keyword>
<evidence type="ECO:0000256" key="3">
    <source>
        <dbReference type="ARBA" id="ARBA00008883"/>
    </source>
</evidence>
<keyword evidence="13 17" id="KW-0472">Membrane</keyword>
<evidence type="ECO:0000256" key="6">
    <source>
        <dbReference type="ARBA" id="ARBA00022519"/>
    </source>
</evidence>
<comment type="caution">
    <text evidence="20">The sequence shown here is derived from an EMBL/GenBank/DDBJ whole genome shotgun (WGS) entry which is preliminary data.</text>
</comment>
<dbReference type="PANTHER" id="PTHR32309:SF13">
    <property type="entry name" value="FERRIC ENTEROBACTIN TRANSPORT PROTEIN FEPE"/>
    <property type="match status" value="1"/>
</dbReference>
<evidence type="ECO:0000256" key="16">
    <source>
        <dbReference type="SAM" id="Coils"/>
    </source>
</evidence>
<comment type="catalytic activity">
    <reaction evidence="15">
        <text>L-tyrosyl-[protein] + ATP = O-phospho-L-tyrosyl-[protein] + ADP + H(+)</text>
        <dbReference type="Rhea" id="RHEA:10596"/>
        <dbReference type="Rhea" id="RHEA-COMP:10136"/>
        <dbReference type="Rhea" id="RHEA-COMP:20101"/>
        <dbReference type="ChEBI" id="CHEBI:15378"/>
        <dbReference type="ChEBI" id="CHEBI:30616"/>
        <dbReference type="ChEBI" id="CHEBI:46858"/>
        <dbReference type="ChEBI" id="CHEBI:61978"/>
        <dbReference type="ChEBI" id="CHEBI:456216"/>
        <dbReference type="EC" id="2.7.10.2"/>
    </reaction>
</comment>
<dbReference type="InterPro" id="IPR027417">
    <property type="entry name" value="P-loop_NTPase"/>
</dbReference>
<proteinExistence type="inferred from homology"/>
<sequence>MTSQSSIMTVARNGGELRLAEDLPQTDGATATLRTAFQTILRRRWLILGTLLLLNVTAFVAVRSLTPRYTAEASLLIGPRQARVVDLQSVIAGLSGESDVIESEVQVLRSRDIIRRAVERLGLDGNPEFNSALREPGRFAKLKETLTDRLLQLEEALPSWVPQFWRKAEPDEPIATLSGSSQRPRDPLAEPIDQFLRRLWVTPQGRSRVLRLGFESTDPALAAAAANTLVDTYIAEQLGAKVRATEQAQRWLADRVAELRERMVTADRAVEEYRRALGITQGVNGTLLNEQMSAANAQLARASAERADAEARLQAAGVSLSEVQDTPLLRSLREQESALQTRISSATRPGTLDNEMARNQLRDVQDRIRVETERTINGGRATGLRRAVLTARTQEALLMANLGDLQREAARSNEGTVELRALQHEADANRALYDRLLARSKETHIEAGLQQPDAQVLSHAEVPEQPSFPNPVIVLPVIFVASCVLAALLVFVLESLDRGFTTLDQVEQSLGVPGLGVVPRLKRSIGSSQNPATYVLEHPASVFSEAMRSLYTSLMLSGQERPPKVVLMASALPGEGKSSTAQALARLMASCGKKVVLVDCDLVRPTVHQAFGTERGPGLVDYLAGNAEAQDVLRRDAISPAWCMPVGSGARTSPDLFASNNMRNLIQFLSDRFDLVILDSAPMLAVSDTRNLCRLADRTVLLVRWMDTRRMAVQPALRQIAEAGGIIAGVLLSQIDLQRYMQFAGTTRLQRRLSFYRRGRAGA</sequence>
<evidence type="ECO:0000256" key="12">
    <source>
        <dbReference type="ARBA" id="ARBA00022989"/>
    </source>
</evidence>
<feature type="transmembrane region" description="Helical" evidence="17">
    <location>
        <begin position="45"/>
        <end position="65"/>
    </location>
</feature>
<organism evidence="20 21">
    <name type="scientific">Roseomonas elaeocarpi</name>
    <dbReference type="NCBI Taxonomy" id="907779"/>
    <lineage>
        <taxon>Bacteria</taxon>
        <taxon>Pseudomonadati</taxon>
        <taxon>Pseudomonadota</taxon>
        <taxon>Alphaproteobacteria</taxon>
        <taxon>Acetobacterales</taxon>
        <taxon>Roseomonadaceae</taxon>
        <taxon>Roseomonas</taxon>
    </lineage>
</organism>
<protein>
    <recommendedName>
        <fullName evidence="4">non-specific protein-tyrosine kinase</fullName>
        <ecNumber evidence="4">2.7.10.2</ecNumber>
    </recommendedName>
</protein>
<evidence type="ECO:0000256" key="11">
    <source>
        <dbReference type="ARBA" id="ARBA00022840"/>
    </source>
</evidence>
<keyword evidence="6" id="KW-0997">Cell inner membrane</keyword>
<evidence type="ECO:0000256" key="8">
    <source>
        <dbReference type="ARBA" id="ARBA00022692"/>
    </source>
</evidence>
<evidence type="ECO:0000256" key="1">
    <source>
        <dbReference type="ARBA" id="ARBA00004429"/>
    </source>
</evidence>
<evidence type="ECO:0000256" key="15">
    <source>
        <dbReference type="ARBA" id="ARBA00051245"/>
    </source>
</evidence>
<evidence type="ECO:0000256" key="17">
    <source>
        <dbReference type="SAM" id="Phobius"/>
    </source>
</evidence>
<evidence type="ECO:0000256" key="14">
    <source>
        <dbReference type="ARBA" id="ARBA00023137"/>
    </source>
</evidence>
<evidence type="ECO:0000256" key="2">
    <source>
        <dbReference type="ARBA" id="ARBA00007316"/>
    </source>
</evidence>
<accession>A0ABV6JLN3</accession>
<feature type="domain" description="AAA" evidence="19">
    <location>
        <begin position="565"/>
        <end position="700"/>
    </location>
</feature>
<keyword evidence="10" id="KW-0418">Kinase</keyword>
<dbReference type="SUPFAM" id="SSF52540">
    <property type="entry name" value="P-loop containing nucleoside triphosphate hydrolases"/>
    <property type="match status" value="1"/>
</dbReference>
<dbReference type="Pfam" id="PF02706">
    <property type="entry name" value="Wzz"/>
    <property type="match status" value="1"/>
</dbReference>
<gene>
    <name evidence="20" type="ORF">ACFFGY_00095</name>
</gene>
<name>A0ABV6JLN3_9PROT</name>
<keyword evidence="11" id="KW-0067">ATP-binding</keyword>
<dbReference type="Proteomes" id="UP001589865">
    <property type="component" value="Unassembled WGS sequence"/>
</dbReference>
<dbReference type="RefSeq" id="WP_377042298.1">
    <property type="nucleotide sequence ID" value="NZ_JBHLUN010000001.1"/>
</dbReference>
<evidence type="ECO:0000256" key="4">
    <source>
        <dbReference type="ARBA" id="ARBA00011903"/>
    </source>
</evidence>
<evidence type="ECO:0000313" key="21">
    <source>
        <dbReference type="Proteomes" id="UP001589865"/>
    </source>
</evidence>
<dbReference type="InterPro" id="IPR005702">
    <property type="entry name" value="Wzc-like_C"/>
</dbReference>
<dbReference type="EC" id="2.7.10.2" evidence="4"/>
<evidence type="ECO:0000256" key="9">
    <source>
        <dbReference type="ARBA" id="ARBA00022741"/>
    </source>
</evidence>
<dbReference type="Pfam" id="PF13614">
    <property type="entry name" value="AAA_31"/>
    <property type="match status" value="1"/>
</dbReference>
<feature type="transmembrane region" description="Helical" evidence="17">
    <location>
        <begin position="473"/>
        <end position="493"/>
    </location>
</feature>
<dbReference type="EMBL" id="JBHLUN010000001">
    <property type="protein sequence ID" value="MFC0406626.1"/>
    <property type="molecule type" value="Genomic_DNA"/>
</dbReference>
<feature type="domain" description="Polysaccharide chain length determinant N-terminal" evidence="18">
    <location>
        <begin position="34"/>
        <end position="119"/>
    </location>
</feature>
<dbReference type="PANTHER" id="PTHR32309">
    <property type="entry name" value="TYROSINE-PROTEIN KINASE"/>
    <property type="match status" value="1"/>
</dbReference>
<keyword evidence="14" id="KW-0829">Tyrosine-protein kinase</keyword>
<comment type="similarity">
    <text evidence="3">Belongs to the etk/wzc family.</text>
</comment>
<dbReference type="Gene3D" id="3.40.50.300">
    <property type="entry name" value="P-loop containing nucleotide triphosphate hydrolases"/>
    <property type="match status" value="1"/>
</dbReference>
<dbReference type="InterPro" id="IPR003856">
    <property type="entry name" value="LPS_length_determ_N"/>
</dbReference>
<evidence type="ECO:0000256" key="13">
    <source>
        <dbReference type="ARBA" id="ARBA00023136"/>
    </source>
</evidence>
<evidence type="ECO:0000259" key="19">
    <source>
        <dbReference type="Pfam" id="PF13614"/>
    </source>
</evidence>
<comment type="subcellular location">
    <subcellularLocation>
        <location evidence="1">Cell inner membrane</location>
        <topology evidence="1">Multi-pass membrane protein</topology>
    </subcellularLocation>
</comment>
<keyword evidence="5" id="KW-1003">Cell membrane</keyword>
<keyword evidence="7" id="KW-0808">Transferase</keyword>
<dbReference type="InterPro" id="IPR025669">
    <property type="entry name" value="AAA_dom"/>
</dbReference>
<keyword evidence="16" id="KW-0175">Coiled coil</keyword>